<dbReference type="Proteomes" id="UP000003786">
    <property type="component" value="Chromosome 2"/>
</dbReference>
<dbReference type="KEGG" id="tot:TOT_020000735"/>
<dbReference type="EMBL" id="AP011947">
    <property type="protein sequence ID" value="BAM40479.1"/>
    <property type="molecule type" value="Genomic_DNA"/>
</dbReference>
<gene>
    <name evidence="1" type="ORF">TOT_020000735</name>
</gene>
<dbReference type="RefSeq" id="XP_009690780.1">
    <property type="nucleotide sequence ID" value="XM_009692485.1"/>
</dbReference>
<proteinExistence type="predicted"/>
<evidence type="ECO:0000313" key="2">
    <source>
        <dbReference type="Proteomes" id="UP000003786"/>
    </source>
</evidence>
<sequence length="34" mass="4105">MQLRCFLKKSQANPDHSESFCQVYLEFLYSITYN</sequence>
<protein>
    <submittedName>
        <fullName evidence="1">Uncharacterized protein</fullName>
    </submittedName>
</protein>
<organism evidence="1 2">
    <name type="scientific">Theileria orientalis strain Shintoku</name>
    <dbReference type="NCBI Taxonomy" id="869250"/>
    <lineage>
        <taxon>Eukaryota</taxon>
        <taxon>Sar</taxon>
        <taxon>Alveolata</taxon>
        <taxon>Apicomplexa</taxon>
        <taxon>Aconoidasida</taxon>
        <taxon>Piroplasmida</taxon>
        <taxon>Theileriidae</taxon>
        <taxon>Theileria</taxon>
    </lineage>
</organism>
<dbReference type="AlphaFoldDB" id="J4DPC8"/>
<reference evidence="1 2" key="1">
    <citation type="journal article" date="2012" name="MBio">
        <title>Comparative genome analysis of three eukaryotic parasites with differing abilities to transform leukocytes reveals key mediators of Theileria-induced leukocyte transformation.</title>
        <authorList>
            <person name="Hayashida K."/>
            <person name="Hara Y."/>
            <person name="Abe T."/>
            <person name="Yamasaki C."/>
            <person name="Toyoda A."/>
            <person name="Kosuge T."/>
            <person name="Suzuki Y."/>
            <person name="Sato Y."/>
            <person name="Kawashima S."/>
            <person name="Katayama T."/>
            <person name="Wakaguri H."/>
            <person name="Inoue N."/>
            <person name="Homma K."/>
            <person name="Tada-Umezaki M."/>
            <person name="Yagi Y."/>
            <person name="Fujii Y."/>
            <person name="Habara T."/>
            <person name="Kanehisa M."/>
            <person name="Watanabe H."/>
            <person name="Ito K."/>
            <person name="Gojobori T."/>
            <person name="Sugawara H."/>
            <person name="Imanishi T."/>
            <person name="Weir W."/>
            <person name="Gardner M."/>
            <person name="Pain A."/>
            <person name="Shiels B."/>
            <person name="Hattori M."/>
            <person name="Nene V."/>
            <person name="Sugimoto C."/>
        </authorList>
    </citation>
    <scope>NUCLEOTIDE SEQUENCE [LARGE SCALE GENOMIC DNA]</scope>
    <source>
        <strain evidence="1 2">Shintoku</strain>
    </source>
</reference>
<dbReference type="VEuPathDB" id="PiroplasmaDB:TOT_020000735"/>
<dbReference type="GeneID" id="20714858"/>
<keyword evidence="2" id="KW-1185">Reference proteome</keyword>
<accession>J4DPC8</accession>
<name>J4DPC8_THEOR</name>
<evidence type="ECO:0000313" key="1">
    <source>
        <dbReference type="EMBL" id="BAM40479.1"/>
    </source>
</evidence>